<dbReference type="RefSeq" id="WP_049929726.1">
    <property type="nucleotide sequence ID" value="NZ_ATXS01000001.1"/>
</dbReference>
<keyword evidence="4 6" id="KW-1133">Transmembrane helix</keyword>
<feature type="transmembrane region" description="Helical" evidence="6">
    <location>
        <begin position="336"/>
        <end position="356"/>
    </location>
</feature>
<name>A0A1X4HAZ4_HALEZ</name>
<reference evidence="7 8" key="1">
    <citation type="submission" date="2017-04" db="EMBL/GenBank/DDBJ databases">
        <title>MLSA of the genus Halorubrum.</title>
        <authorList>
            <person name="De La Haba R."/>
            <person name="Sanchez-Porro C."/>
            <person name="Infante-Dominguez C."/>
            <person name="Ventosa A."/>
        </authorList>
    </citation>
    <scope>NUCLEOTIDE SEQUENCE [LARGE SCALE GENOMIC DNA]</scope>
    <source>
        <strain evidence="7 8">DSM 17463</strain>
    </source>
</reference>
<dbReference type="GO" id="GO:0005886">
    <property type="term" value="C:plasma membrane"/>
    <property type="evidence" value="ECO:0007669"/>
    <property type="project" value="UniProtKB-SubCell"/>
</dbReference>
<comment type="subcellular location">
    <subcellularLocation>
        <location evidence="1">Cell membrane</location>
        <topology evidence="1">Multi-pass membrane protein</topology>
    </subcellularLocation>
</comment>
<dbReference type="InterPro" id="IPR002797">
    <property type="entry name" value="Polysacc_synth"/>
</dbReference>
<dbReference type="Pfam" id="PF01943">
    <property type="entry name" value="Polysacc_synt"/>
    <property type="match status" value="1"/>
</dbReference>
<dbReference type="InterPro" id="IPR050833">
    <property type="entry name" value="Poly_Biosynth_Transport"/>
</dbReference>
<dbReference type="AlphaFoldDB" id="A0A1X4HAZ4"/>
<dbReference type="PANTHER" id="PTHR30250:SF11">
    <property type="entry name" value="O-ANTIGEN TRANSPORTER-RELATED"/>
    <property type="match status" value="1"/>
</dbReference>
<evidence type="ECO:0000256" key="1">
    <source>
        <dbReference type="ARBA" id="ARBA00004651"/>
    </source>
</evidence>
<comment type="caution">
    <text evidence="7">The sequence shown here is derived from an EMBL/GenBank/DDBJ whole genome shotgun (WGS) entry which is preliminary data.</text>
</comment>
<feature type="transmembrane region" description="Helical" evidence="6">
    <location>
        <begin position="163"/>
        <end position="183"/>
    </location>
</feature>
<gene>
    <name evidence="7" type="ORF">B9H04_02395</name>
</gene>
<protein>
    <submittedName>
        <fullName evidence="7">Uncharacterized protein</fullName>
    </submittedName>
</protein>
<evidence type="ECO:0000313" key="8">
    <source>
        <dbReference type="Proteomes" id="UP000193587"/>
    </source>
</evidence>
<organism evidence="7 8">
    <name type="scientific">Halorubrum ezzemoulense DSM 17463</name>
    <dbReference type="NCBI Taxonomy" id="1121945"/>
    <lineage>
        <taxon>Archaea</taxon>
        <taxon>Methanobacteriati</taxon>
        <taxon>Methanobacteriota</taxon>
        <taxon>Stenosarchaea group</taxon>
        <taxon>Halobacteria</taxon>
        <taxon>Halobacteriales</taxon>
        <taxon>Haloferacaceae</taxon>
        <taxon>Halorubrum</taxon>
    </lineage>
</organism>
<dbReference type="Proteomes" id="UP000193587">
    <property type="component" value="Unassembled WGS sequence"/>
</dbReference>
<keyword evidence="5 6" id="KW-0472">Membrane</keyword>
<feature type="transmembrane region" description="Helical" evidence="6">
    <location>
        <begin position="189"/>
        <end position="206"/>
    </location>
</feature>
<keyword evidence="3 6" id="KW-0812">Transmembrane</keyword>
<feature type="transmembrane region" description="Helical" evidence="6">
    <location>
        <begin position="256"/>
        <end position="278"/>
    </location>
</feature>
<feature type="transmembrane region" description="Helical" evidence="6">
    <location>
        <begin position="456"/>
        <end position="478"/>
    </location>
</feature>
<evidence type="ECO:0000256" key="4">
    <source>
        <dbReference type="ARBA" id="ARBA00022989"/>
    </source>
</evidence>
<evidence type="ECO:0000256" key="3">
    <source>
        <dbReference type="ARBA" id="ARBA00022692"/>
    </source>
</evidence>
<feature type="transmembrane region" description="Helical" evidence="6">
    <location>
        <begin position="226"/>
        <end position="250"/>
    </location>
</feature>
<evidence type="ECO:0000256" key="2">
    <source>
        <dbReference type="ARBA" id="ARBA00022475"/>
    </source>
</evidence>
<feature type="transmembrane region" description="Helical" evidence="6">
    <location>
        <begin position="12"/>
        <end position="36"/>
    </location>
</feature>
<accession>A0A1X4HAZ4</accession>
<dbReference type="STRING" id="1121945.GCA_000421805_00451"/>
<proteinExistence type="predicted"/>
<dbReference type="EMBL" id="NEDJ01000004">
    <property type="protein sequence ID" value="OSP10591.1"/>
    <property type="molecule type" value="Genomic_DNA"/>
</dbReference>
<feature type="transmembrane region" description="Helical" evidence="6">
    <location>
        <begin position="305"/>
        <end position="330"/>
    </location>
</feature>
<feature type="transmembrane region" description="Helical" evidence="6">
    <location>
        <begin position="123"/>
        <end position="142"/>
    </location>
</feature>
<evidence type="ECO:0000256" key="5">
    <source>
        <dbReference type="ARBA" id="ARBA00023136"/>
    </source>
</evidence>
<feature type="transmembrane region" description="Helical" evidence="6">
    <location>
        <begin position="48"/>
        <end position="74"/>
    </location>
</feature>
<evidence type="ECO:0000256" key="6">
    <source>
        <dbReference type="SAM" id="Phobius"/>
    </source>
</evidence>
<dbReference type="PANTHER" id="PTHR30250">
    <property type="entry name" value="PST FAMILY PREDICTED COLANIC ACID TRANSPORTER"/>
    <property type="match status" value="1"/>
</dbReference>
<keyword evidence="2" id="KW-1003">Cell membrane</keyword>
<sequence>MSDLDQAIRDVVKGASVITFGLVLQLFIAFVAQVIAARYLSVGDFGGLTAGTALLDVGAIAGGLGLASGLTRYLPRVEADKKRTLVTVLVLISVASSTALGATIALNASFIASEIFGDPNVTVSIRIFGAAIPFATVLNLAVGGIRGQERSTYWVMVKNIVHPVARISLVVVAVLYGLGQIGIAGAYAVPYVISGFVGLALLYHTLPQSRSALDPNRTAEVIRYSLPFTISGISGFVYRSIDIFLILYFLTDAATGIYGVAYAATSFMGLFSTAFNFLSTPIASRLEKQGAVDGVMELFHTVVRWLLVMSVCALVPLGVFATDFIVIIYQSKYADGGIVLSILAVGFAAKNVLSVHNSILEAVGRSQILSVNSTIAAVTNILLNFALIPQMGITGAAIATVVSFMLRDGLAAIQVYLTLDKTPLTWGSVRPLVLGMPFLAVVWAFLAPAIPTTFLWLVGVTVMTGLVYVAAVLVAFGLTPTEVMLIRSAEEQYGLSLSRLDWLIRRLANK</sequence>
<dbReference type="CDD" id="cd13128">
    <property type="entry name" value="MATE_Wzx_like"/>
    <property type="match status" value="1"/>
</dbReference>
<feature type="transmembrane region" description="Helical" evidence="6">
    <location>
        <begin position="431"/>
        <end position="450"/>
    </location>
</feature>
<evidence type="ECO:0000313" key="7">
    <source>
        <dbReference type="EMBL" id="OSP10591.1"/>
    </source>
</evidence>
<feature type="transmembrane region" description="Helical" evidence="6">
    <location>
        <begin position="86"/>
        <end position="111"/>
    </location>
</feature>